<evidence type="ECO:0000313" key="2">
    <source>
        <dbReference type="Proteomes" id="UP001430953"/>
    </source>
</evidence>
<accession>A0AAW2GTI5</accession>
<reference evidence="1 2" key="1">
    <citation type="submission" date="2023-03" db="EMBL/GenBank/DDBJ databases">
        <title>High recombination rates correlate with genetic variation in Cardiocondyla obscurior ants.</title>
        <authorList>
            <person name="Errbii M."/>
        </authorList>
    </citation>
    <scope>NUCLEOTIDE SEQUENCE [LARGE SCALE GENOMIC DNA]</scope>
    <source>
        <strain evidence="1">Alpha-2009</strain>
        <tissue evidence="1">Whole body</tissue>
    </source>
</reference>
<dbReference type="AlphaFoldDB" id="A0AAW2GTI5"/>
<dbReference type="Proteomes" id="UP001430953">
    <property type="component" value="Unassembled WGS sequence"/>
</dbReference>
<proteinExistence type="predicted"/>
<keyword evidence="2" id="KW-1185">Reference proteome</keyword>
<protein>
    <submittedName>
        <fullName evidence="1">Uncharacterized protein</fullName>
    </submittedName>
</protein>
<organism evidence="1 2">
    <name type="scientific">Cardiocondyla obscurior</name>
    <dbReference type="NCBI Taxonomy" id="286306"/>
    <lineage>
        <taxon>Eukaryota</taxon>
        <taxon>Metazoa</taxon>
        <taxon>Ecdysozoa</taxon>
        <taxon>Arthropoda</taxon>
        <taxon>Hexapoda</taxon>
        <taxon>Insecta</taxon>
        <taxon>Pterygota</taxon>
        <taxon>Neoptera</taxon>
        <taxon>Endopterygota</taxon>
        <taxon>Hymenoptera</taxon>
        <taxon>Apocrita</taxon>
        <taxon>Aculeata</taxon>
        <taxon>Formicoidea</taxon>
        <taxon>Formicidae</taxon>
        <taxon>Myrmicinae</taxon>
        <taxon>Cardiocondyla</taxon>
    </lineage>
</organism>
<evidence type="ECO:0000313" key="1">
    <source>
        <dbReference type="EMBL" id="KAL0130553.1"/>
    </source>
</evidence>
<gene>
    <name evidence="1" type="ORF">PUN28_002294</name>
</gene>
<comment type="caution">
    <text evidence="1">The sequence shown here is derived from an EMBL/GenBank/DDBJ whole genome shotgun (WGS) entry which is preliminary data.</text>
</comment>
<sequence>MDHLKWKEMFSGYSCFVRLQIDVGYRLASVSELKGSRCRLYFYRKLSGECTIEENNINSNKSAPINRYIAAKKKKIIEIESQQNGLGDKILERKKKDSYMFPTHVTEDLNNTQSMLELHIPTKY</sequence>
<name>A0AAW2GTI5_9HYME</name>
<dbReference type="EMBL" id="JADYXP020000002">
    <property type="protein sequence ID" value="KAL0130553.1"/>
    <property type="molecule type" value="Genomic_DNA"/>
</dbReference>